<evidence type="ECO:0000256" key="7">
    <source>
        <dbReference type="SAM" id="Phobius"/>
    </source>
</evidence>
<evidence type="ECO:0000313" key="9">
    <source>
        <dbReference type="EMBL" id="GEM48302.1"/>
    </source>
</evidence>
<evidence type="ECO:0000256" key="1">
    <source>
        <dbReference type="ARBA" id="ARBA00004141"/>
    </source>
</evidence>
<keyword evidence="10" id="KW-1185">Reference proteome</keyword>
<feature type="transmembrane region" description="Helical" evidence="7">
    <location>
        <begin position="313"/>
        <end position="337"/>
    </location>
</feature>
<dbReference type="PANTHER" id="PTHR32468">
    <property type="entry name" value="CATION/H + ANTIPORTER"/>
    <property type="match status" value="1"/>
</dbReference>
<feature type="transmembrane region" description="Helical" evidence="7">
    <location>
        <begin position="372"/>
        <end position="396"/>
    </location>
</feature>
<dbReference type="Pfam" id="PF00999">
    <property type="entry name" value="Na_H_Exchanger"/>
    <property type="match status" value="1"/>
</dbReference>
<reference evidence="9 10" key="1">
    <citation type="submission" date="2019-07" db="EMBL/GenBank/DDBJ databases">
        <title>Whole genome shotgun sequence of Deinococcus cellulosilyticus NBRC 106333.</title>
        <authorList>
            <person name="Hosoyama A."/>
            <person name="Uohara A."/>
            <person name="Ohji S."/>
            <person name="Ichikawa N."/>
        </authorList>
    </citation>
    <scope>NUCLEOTIDE SEQUENCE [LARGE SCALE GENOMIC DNA]</scope>
    <source>
        <strain evidence="9 10">NBRC 106333</strain>
    </source>
</reference>
<dbReference type="Proteomes" id="UP000321306">
    <property type="component" value="Unassembled WGS sequence"/>
</dbReference>
<feature type="transmembrane region" description="Helical" evidence="7">
    <location>
        <begin position="6"/>
        <end position="24"/>
    </location>
</feature>
<keyword evidence="3 7" id="KW-0812">Transmembrane</keyword>
<name>A0A511N607_DEIC1</name>
<dbReference type="AlphaFoldDB" id="A0A511N607"/>
<dbReference type="Gene3D" id="1.20.1530.20">
    <property type="match status" value="1"/>
</dbReference>
<feature type="transmembrane region" description="Helical" evidence="7">
    <location>
        <begin position="198"/>
        <end position="217"/>
    </location>
</feature>
<comment type="caution">
    <text evidence="9">The sequence shown here is derived from an EMBL/GenBank/DDBJ whole genome shotgun (WGS) entry which is preliminary data.</text>
</comment>
<feature type="domain" description="Cation/H+ exchanger transmembrane" evidence="8">
    <location>
        <begin position="16"/>
        <end position="393"/>
    </location>
</feature>
<evidence type="ECO:0000313" key="10">
    <source>
        <dbReference type="Proteomes" id="UP000321306"/>
    </source>
</evidence>
<gene>
    <name evidence="9" type="ORF">DC3_39370</name>
</gene>
<dbReference type="InterPro" id="IPR038770">
    <property type="entry name" value="Na+/solute_symporter_sf"/>
</dbReference>
<sequence>MHLTLMFLQIAIILLLSRLVGLLMKRMGQPQVIGEILTGIALGPSLLGLFFPQVQHALFPKESVDLLKSLSSIGLVLFMFLVGLELDMGQIRKMYHKAISISLGGILFPLLLGVGAGALLLNSADFFPPTQDPLVSVAFLGVAMSVTAFPVLARILSEFRMTRSRIGSLALASAAIDDLLAWMLLAVVMILSKGTSQAAIVTGLGIVGVSAVSFLLLRPLLAKLAVWLEEHKHENWILPIWMVLLLLLASVTEAVGMHFIMGAFILGLITPRGWIAEQLEHRIAPLATQLFLPIFFVISGLNTQVNLLSGWHAWMVAGGIILVASLGKLLGCGYVAWRSGETPGDALTVAGLMNARGLMELVVLNIGLQMGLISPLLFSIMVVMTVVTTVLATPLFRLGTRWNQKQEAQVGRLPVV</sequence>
<keyword evidence="6 7" id="KW-0472">Membrane</keyword>
<evidence type="ECO:0000256" key="6">
    <source>
        <dbReference type="ARBA" id="ARBA00023136"/>
    </source>
</evidence>
<dbReference type="InterPro" id="IPR006153">
    <property type="entry name" value="Cation/H_exchanger_TM"/>
</dbReference>
<feature type="transmembrane region" description="Helical" evidence="7">
    <location>
        <begin position="66"/>
        <end position="86"/>
    </location>
</feature>
<keyword evidence="2" id="KW-0813">Transport</keyword>
<feature type="transmembrane region" description="Helical" evidence="7">
    <location>
        <begin position="283"/>
        <end position="301"/>
    </location>
</feature>
<feature type="transmembrane region" description="Helical" evidence="7">
    <location>
        <begin position="169"/>
        <end position="192"/>
    </location>
</feature>
<feature type="transmembrane region" description="Helical" evidence="7">
    <location>
        <begin position="36"/>
        <end position="54"/>
    </location>
</feature>
<dbReference type="GO" id="GO:0015297">
    <property type="term" value="F:antiporter activity"/>
    <property type="evidence" value="ECO:0007669"/>
    <property type="project" value="InterPro"/>
</dbReference>
<dbReference type="GO" id="GO:1902600">
    <property type="term" value="P:proton transmembrane transport"/>
    <property type="evidence" value="ECO:0007669"/>
    <property type="project" value="InterPro"/>
</dbReference>
<evidence type="ECO:0000256" key="5">
    <source>
        <dbReference type="ARBA" id="ARBA00023065"/>
    </source>
</evidence>
<evidence type="ECO:0000259" key="8">
    <source>
        <dbReference type="Pfam" id="PF00999"/>
    </source>
</evidence>
<organism evidence="9 10">
    <name type="scientific">Deinococcus cellulosilyticus (strain DSM 18568 / NBRC 106333 / KACC 11606 / 5516J-15)</name>
    <dbReference type="NCBI Taxonomy" id="1223518"/>
    <lineage>
        <taxon>Bacteria</taxon>
        <taxon>Thermotogati</taxon>
        <taxon>Deinococcota</taxon>
        <taxon>Deinococci</taxon>
        <taxon>Deinococcales</taxon>
        <taxon>Deinococcaceae</taxon>
        <taxon>Deinococcus</taxon>
    </lineage>
</organism>
<protein>
    <recommendedName>
        <fullName evidence="8">Cation/H+ exchanger transmembrane domain-containing protein</fullName>
    </recommendedName>
</protein>
<feature type="transmembrane region" description="Helical" evidence="7">
    <location>
        <begin position="238"/>
        <end position="271"/>
    </location>
</feature>
<proteinExistence type="predicted"/>
<dbReference type="InterPro" id="IPR050794">
    <property type="entry name" value="CPA2_transporter"/>
</dbReference>
<comment type="subcellular location">
    <subcellularLocation>
        <location evidence="1">Membrane</location>
        <topology evidence="1">Multi-pass membrane protein</topology>
    </subcellularLocation>
</comment>
<keyword evidence="4 7" id="KW-1133">Transmembrane helix</keyword>
<evidence type="ECO:0000256" key="2">
    <source>
        <dbReference type="ARBA" id="ARBA00022448"/>
    </source>
</evidence>
<accession>A0A511N607</accession>
<evidence type="ECO:0000256" key="3">
    <source>
        <dbReference type="ARBA" id="ARBA00022692"/>
    </source>
</evidence>
<keyword evidence="5" id="KW-0406">Ion transport</keyword>
<dbReference type="PANTHER" id="PTHR32468:SF0">
    <property type="entry name" value="K(+)_H(+) ANTIPORTER 1"/>
    <property type="match status" value="1"/>
</dbReference>
<feature type="transmembrane region" description="Helical" evidence="7">
    <location>
        <begin position="98"/>
        <end position="121"/>
    </location>
</feature>
<dbReference type="GO" id="GO:0016020">
    <property type="term" value="C:membrane"/>
    <property type="evidence" value="ECO:0007669"/>
    <property type="project" value="UniProtKB-SubCell"/>
</dbReference>
<dbReference type="EMBL" id="BJXB01000019">
    <property type="protein sequence ID" value="GEM48302.1"/>
    <property type="molecule type" value="Genomic_DNA"/>
</dbReference>
<evidence type="ECO:0000256" key="4">
    <source>
        <dbReference type="ARBA" id="ARBA00022989"/>
    </source>
</evidence>
<feature type="transmembrane region" description="Helical" evidence="7">
    <location>
        <begin position="133"/>
        <end position="157"/>
    </location>
</feature>